<gene>
    <name evidence="2" type="ORF">G3I70_29550</name>
</gene>
<reference evidence="2 3" key="1">
    <citation type="submission" date="2020-01" db="EMBL/GenBank/DDBJ databases">
        <title>Insect and environment-associated Actinomycetes.</title>
        <authorList>
            <person name="Currrie C."/>
            <person name="Chevrette M."/>
            <person name="Carlson C."/>
            <person name="Stubbendieck R."/>
            <person name="Wendt-Pienkowski E."/>
        </authorList>
    </citation>
    <scope>NUCLEOTIDE SEQUENCE [LARGE SCALE GENOMIC DNA]</scope>
    <source>
        <strain evidence="2 3">SID10258</strain>
    </source>
</reference>
<dbReference type="CDD" id="cd00093">
    <property type="entry name" value="HTH_XRE"/>
    <property type="match status" value="1"/>
</dbReference>
<dbReference type="PROSITE" id="PS50943">
    <property type="entry name" value="HTH_CROC1"/>
    <property type="match status" value="1"/>
</dbReference>
<dbReference type="InterPro" id="IPR043917">
    <property type="entry name" value="DUF5753"/>
</dbReference>
<evidence type="ECO:0000259" key="1">
    <source>
        <dbReference type="PROSITE" id="PS50943"/>
    </source>
</evidence>
<dbReference type="InterPro" id="IPR001387">
    <property type="entry name" value="Cro/C1-type_HTH"/>
</dbReference>
<proteinExistence type="predicted"/>
<dbReference type="Gene3D" id="1.10.260.40">
    <property type="entry name" value="lambda repressor-like DNA-binding domains"/>
    <property type="match status" value="1"/>
</dbReference>
<dbReference type="InterPro" id="IPR010982">
    <property type="entry name" value="Lambda_DNA-bd_dom_sf"/>
</dbReference>
<dbReference type="Proteomes" id="UP000475532">
    <property type="component" value="Unassembled WGS sequence"/>
</dbReference>
<dbReference type="Pfam" id="PF19054">
    <property type="entry name" value="DUF5753"/>
    <property type="match status" value="1"/>
</dbReference>
<dbReference type="Pfam" id="PF13560">
    <property type="entry name" value="HTH_31"/>
    <property type="match status" value="1"/>
</dbReference>
<dbReference type="GO" id="GO:0003677">
    <property type="term" value="F:DNA binding"/>
    <property type="evidence" value="ECO:0007669"/>
    <property type="project" value="InterPro"/>
</dbReference>
<name>A0A6L9QM76_9ACTN</name>
<dbReference type="SMART" id="SM00530">
    <property type="entry name" value="HTH_XRE"/>
    <property type="match status" value="1"/>
</dbReference>
<comment type="caution">
    <text evidence="2">The sequence shown here is derived from an EMBL/GenBank/DDBJ whole genome shotgun (WGS) entry which is preliminary data.</text>
</comment>
<dbReference type="AlphaFoldDB" id="A0A6L9QM76"/>
<dbReference type="SUPFAM" id="SSF47413">
    <property type="entry name" value="lambda repressor-like DNA-binding domains"/>
    <property type="match status" value="1"/>
</dbReference>
<evidence type="ECO:0000313" key="3">
    <source>
        <dbReference type="Proteomes" id="UP000475532"/>
    </source>
</evidence>
<sequence>MYARVALTLLASVIIQEALRGRDRPASAAVTRKGAAVGAPTVRLRRLAAELRQLRKLAELTREQVNEQTGINVATLYRIETARVRPQARTLTSLLDAYRVAEPKRSELRTLLKQSATRGWLHTFASDLPERYASYIEFESEAREVLNYECLFIPGLLQTERYARAAISGSDPELAREEVENRVEARMRRQAALAKVEPLRLWAIMDEAAIRRVVGGREVMREQLDHLLRTAELPTVQLQMIPFDAGAHPGMTGSFVVMTFGEAAGPDIVYVDSQAGDLFLEEEADIARYNLVFTHLRAGALSPSASASLIAAVADDLRPG</sequence>
<evidence type="ECO:0000313" key="2">
    <source>
        <dbReference type="EMBL" id="NEA26610.1"/>
    </source>
</evidence>
<feature type="domain" description="HTH cro/C1-type" evidence="1">
    <location>
        <begin position="51"/>
        <end position="105"/>
    </location>
</feature>
<protein>
    <submittedName>
        <fullName evidence="2">Helix-turn-helix domain-containing protein</fullName>
    </submittedName>
</protein>
<dbReference type="EMBL" id="JAAGLI010000803">
    <property type="protein sequence ID" value="NEA26610.1"/>
    <property type="molecule type" value="Genomic_DNA"/>
</dbReference>
<accession>A0A6L9QM76</accession>
<organism evidence="2 3">
    <name type="scientific">Actinomadura bangladeshensis</name>
    <dbReference type="NCBI Taxonomy" id="453573"/>
    <lineage>
        <taxon>Bacteria</taxon>
        <taxon>Bacillati</taxon>
        <taxon>Actinomycetota</taxon>
        <taxon>Actinomycetes</taxon>
        <taxon>Streptosporangiales</taxon>
        <taxon>Thermomonosporaceae</taxon>
        <taxon>Actinomadura</taxon>
    </lineage>
</organism>